<accession>A0A9P7V1T3</accession>
<evidence type="ECO:0000256" key="1">
    <source>
        <dbReference type="ARBA" id="ARBA00023157"/>
    </source>
</evidence>
<dbReference type="PANTHER" id="PTHR45856:SF25">
    <property type="entry name" value="FUNGAL LIPASE-LIKE DOMAIN-CONTAINING PROTEIN"/>
    <property type="match status" value="1"/>
</dbReference>
<evidence type="ECO:0000256" key="5">
    <source>
        <dbReference type="SAM" id="SignalP"/>
    </source>
</evidence>
<feature type="chain" id="PRO_5040128338" description="Fungal lipase-type domain-containing protein" evidence="5">
    <location>
        <begin position="23"/>
        <end position="321"/>
    </location>
</feature>
<dbReference type="InterPro" id="IPR051218">
    <property type="entry name" value="Sec_MonoDiacylglyc_Lipase"/>
</dbReference>
<dbReference type="OrthoDB" id="426718at2759"/>
<dbReference type="EMBL" id="CM032181">
    <property type="protein sequence ID" value="KAG7098662.1"/>
    <property type="molecule type" value="Genomic_DNA"/>
</dbReference>
<name>A0A9P7V1T3_9AGAR</name>
<comment type="catalytic activity">
    <reaction evidence="3">
        <text>a diacylglycerol + H2O = a monoacylglycerol + a fatty acid + H(+)</text>
        <dbReference type="Rhea" id="RHEA:32731"/>
        <dbReference type="ChEBI" id="CHEBI:15377"/>
        <dbReference type="ChEBI" id="CHEBI:15378"/>
        <dbReference type="ChEBI" id="CHEBI:17408"/>
        <dbReference type="ChEBI" id="CHEBI:18035"/>
        <dbReference type="ChEBI" id="CHEBI:28868"/>
    </reaction>
</comment>
<keyword evidence="5" id="KW-0732">Signal</keyword>
<dbReference type="AlphaFoldDB" id="A0A9P7V1T3"/>
<protein>
    <recommendedName>
        <fullName evidence="6">Fungal lipase-type domain-containing protein</fullName>
    </recommendedName>
</protein>
<comment type="caution">
    <text evidence="7">The sequence shown here is derived from an EMBL/GenBank/DDBJ whole genome shotgun (WGS) entry which is preliminary data.</text>
</comment>
<dbReference type="CDD" id="cd00519">
    <property type="entry name" value="Lipase_3"/>
    <property type="match status" value="1"/>
</dbReference>
<organism evidence="7 8">
    <name type="scientific">Marasmius oreades</name>
    <name type="common">fairy-ring Marasmius</name>
    <dbReference type="NCBI Taxonomy" id="181124"/>
    <lineage>
        <taxon>Eukaryota</taxon>
        <taxon>Fungi</taxon>
        <taxon>Dikarya</taxon>
        <taxon>Basidiomycota</taxon>
        <taxon>Agaricomycotina</taxon>
        <taxon>Agaricomycetes</taxon>
        <taxon>Agaricomycetidae</taxon>
        <taxon>Agaricales</taxon>
        <taxon>Marasmiineae</taxon>
        <taxon>Marasmiaceae</taxon>
        <taxon>Marasmius</taxon>
    </lineage>
</organism>
<evidence type="ECO:0000256" key="4">
    <source>
        <dbReference type="ARBA" id="ARBA00048461"/>
    </source>
</evidence>
<feature type="signal peptide" evidence="5">
    <location>
        <begin position="1"/>
        <end position="22"/>
    </location>
</feature>
<dbReference type="Gene3D" id="3.40.50.1820">
    <property type="entry name" value="alpha/beta hydrolase"/>
    <property type="match status" value="1"/>
</dbReference>
<keyword evidence="8" id="KW-1185">Reference proteome</keyword>
<dbReference type="SUPFAM" id="SSF53474">
    <property type="entry name" value="alpha/beta-Hydrolases"/>
    <property type="match status" value="1"/>
</dbReference>
<feature type="domain" description="Fungal lipase-type" evidence="6">
    <location>
        <begin position="102"/>
        <end position="232"/>
    </location>
</feature>
<dbReference type="GeneID" id="66069654"/>
<dbReference type="InterPro" id="IPR002921">
    <property type="entry name" value="Fungal_lipase-type"/>
</dbReference>
<dbReference type="KEGG" id="more:E1B28_000578"/>
<keyword evidence="1" id="KW-1015">Disulfide bond</keyword>
<evidence type="ECO:0000256" key="2">
    <source>
        <dbReference type="ARBA" id="ARBA00043996"/>
    </source>
</evidence>
<evidence type="ECO:0000256" key="3">
    <source>
        <dbReference type="ARBA" id="ARBA00047591"/>
    </source>
</evidence>
<dbReference type="Proteomes" id="UP001049176">
    <property type="component" value="Chromosome 1"/>
</dbReference>
<reference evidence="7" key="1">
    <citation type="journal article" date="2021" name="Genome Biol. Evol.">
        <title>The assembled and annotated genome of the fairy-ring fungus Marasmius oreades.</title>
        <authorList>
            <person name="Hiltunen M."/>
            <person name="Ament-Velasquez S.L."/>
            <person name="Johannesson H."/>
        </authorList>
    </citation>
    <scope>NUCLEOTIDE SEQUENCE</scope>
    <source>
        <strain evidence="7">03SP1</strain>
    </source>
</reference>
<comment type="catalytic activity">
    <reaction evidence="4">
        <text>a monoacylglycerol + H2O = glycerol + a fatty acid + H(+)</text>
        <dbReference type="Rhea" id="RHEA:15245"/>
        <dbReference type="ChEBI" id="CHEBI:15377"/>
        <dbReference type="ChEBI" id="CHEBI:15378"/>
        <dbReference type="ChEBI" id="CHEBI:17408"/>
        <dbReference type="ChEBI" id="CHEBI:17754"/>
        <dbReference type="ChEBI" id="CHEBI:28868"/>
    </reaction>
</comment>
<comment type="similarity">
    <text evidence="2">Belongs to the AB hydrolase superfamily. Lipase family. Class 3 subfamily.</text>
</comment>
<dbReference type="PANTHER" id="PTHR45856">
    <property type="entry name" value="ALPHA/BETA-HYDROLASES SUPERFAMILY PROTEIN"/>
    <property type="match status" value="1"/>
</dbReference>
<dbReference type="RefSeq" id="XP_043015132.1">
    <property type="nucleotide sequence ID" value="XM_043146430.1"/>
</dbReference>
<gene>
    <name evidence="7" type="ORF">E1B28_000578</name>
</gene>
<evidence type="ECO:0000313" key="7">
    <source>
        <dbReference type="EMBL" id="KAG7098662.1"/>
    </source>
</evidence>
<sequence>MASFRTGTAALLLGLCCLGTLASPLTLTARGIRHASAQDIEALAPFTQFARAAYCPKHKLHGWNCGEACAAIPDFKPTLVDGDGNLVQDYFVGFWPEKLAVVVTHQGTDPTKMFALMTDLNIVKGPLQSALFPGVPSNVRVHYGFQLEHAKTAKQIKEEVLKLMETHNVSEIYTVGHSLGGALALLDGLFLTLQIPYASIKTVIYGAPRVGNEAFARFIDQMVPDLTRVNNQRGKNTVIVDRELAYQWPLDPIPVLPPRWPLGFKHPEGELHLTGSGSAVYCDGEDNDLDVACQDRTVHEPIILTGNLFDHVKWFHQYGGF</sequence>
<dbReference type="Pfam" id="PF01764">
    <property type="entry name" value="Lipase_3"/>
    <property type="match status" value="1"/>
</dbReference>
<proteinExistence type="inferred from homology"/>
<dbReference type="GO" id="GO:0006629">
    <property type="term" value="P:lipid metabolic process"/>
    <property type="evidence" value="ECO:0007669"/>
    <property type="project" value="InterPro"/>
</dbReference>
<evidence type="ECO:0000259" key="6">
    <source>
        <dbReference type="Pfam" id="PF01764"/>
    </source>
</evidence>
<dbReference type="InterPro" id="IPR029058">
    <property type="entry name" value="AB_hydrolase_fold"/>
</dbReference>
<evidence type="ECO:0000313" key="8">
    <source>
        <dbReference type="Proteomes" id="UP001049176"/>
    </source>
</evidence>